<dbReference type="RefSeq" id="WP_085327633.1">
    <property type="nucleotide sequence ID" value="NZ_NCXP01000075.1"/>
</dbReference>
<evidence type="ECO:0000313" key="1">
    <source>
        <dbReference type="EMBL" id="OSC34821.1"/>
    </source>
</evidence>
<comment type="caution">
    <text evidence="1">The sequence shown here is derived from an EMBL/GenBank/DDBJ whole genome shotgun (WGS) entry which is preliminary data.</text>
</comment>
<protein>
    <submittedName>
        <fullName evidence="1">Uncharacterized protein</fullName>
    </submittedName>
</protein>
<keyword evidence="2" id="KW-1185">Reference proteome</keyword>
<reference evidence="1 2" key="1">
    <citation type="submission" date="2017-04" db="EMBL/GenBank/DDBJ databases">
        <title>The new phylogeny of genus Mycobacterium.</title>
        <authorList>
            <person name="Tortoli E."/>
            <person name="Trovato A."/>
            <person name="Cirillo D.M."/>
        </authorList>
    </citation>
    <scope>NUCLEOTIDE SEQUENCE [LARGE SCALE GENOMIC DNA]</scope>
    <source>
        <strain evidence="1 2">TBL 1200985</strain>
    </source>
</reference>
<name>A0A1X2LM23_9MYCO</name>
<sequence length="70" mass="7710">MERAAIPTGVRVKDEQPRGKHVVELDVAAVVNASAGEYPCDRGLLRPAIHRSNVVDLRQSARRRGRSYSA</sequence>
<dbReference type="Proteomes" id="UP000193247">
    <property type="component" value="Unassembled WGS sequence"/>
</dbReference>
<dbReference type="EMBL" id="NCXP01000075">
    <property type="protein sequence ID" value="OSC34821.1"/>
    <property type="molecule type" value="Genomic_DNA"/>
</dbReference>
<evidence type="ECO:0000313" key="2">
    <source>
        <dbReference type="Proteomes" id="UP000193247"/>
    </source>
</evidence>
<proteinExistence type="predicted"/>
<gene>
    <name evidence="1" type="ORF">B8W66_23515</name>
</gene>
<dbReference type="AlphaFoldDB" id="A0A1X2LM23"/>
<dbReference type="OrthoDB" id="3384074at2"/>
<accession>A0A1X2LM23</accession>
<organism evidence="1 2">
    <name type="scientific">Mycobacterium decipiens</name>
    <dbReference type="NCBI Taxonomy" id="1430326"/>
    <lineage>
        <taxon>Bacteria</taxon>
        <taxon>Bacillati</taxon>
        <taxon>Actinomycetota</taxon>
        <taxon>Actinomycetes</taxon>
        <taxon>Mycobacteriales</taxon>
        <taxon>Mycobacteriaceae</taxon>
        <taxon>Mycobacterium</taxon>
    </lineage>
</organism>